<dbReference type="EMBL" id="CM047739">
    <property type="protein sequence ID" value="KAJ0043982.1"/>
    <property type="molecule type" value="Genomic_DNA"/>
</dbReference>
<organism evidence="1 2">
    <name type="scientific">Pistacia integerrima</name>
    <dbReference type="NCBI Taxonomy" id="434235"/>
    <lineage>
        <taxon>Eukaryota</taxon>
        <taxon>Viridiplantae</taxon>
        <taxon>Streptophyta</taxon>
        <taxon>Embryophyta</taxon>
        <taxon>Tracheophyta</taxon>
        <taxon>Spermatophyta</taxon>
        <taxon>Magnoliopsida</taxon>
        <taxon>eudicotyledons</taxon>
        <taxon>Gunneridae</taxon>
        <taxon>Pentapetalae</taxon>
        <taxon>rosids</taxon>
        <taxon>malvids</taxon>
        <taxon>Sapindales</taxon>
        <taxon>Anacardiaceae</taxon>
        <taxon>Pistacia</taxon>
    </lineage>
</organism>
<gene>
    <name evidence="1" type="ORF">Pint_17981</name>
</gene>
<dbReference type="Proteomes" id="UP001163603">
    <property type="component" value="Chromosome 4"/>
</dbReference>
<proteinExistence type="predicted"/>
<evidence type="ECO:0000313" key="2">
    <source>
        <dbReference type="Proteomes" id="UP001163603"/>
    </source>
</evidence>
<accession>A0ACC0Z2N4</accession>
<sequence length="20" mass="2293">MLFNILVIVIGKLPCMLFDI</sequence>
<protein>
    <submittedName>
        <fullName evidence="1">Uncharacterized protein</fullName>
    </submittedName>
</protein>
<comment type="caution">
    <text evidence="1">The sequence shown here is derived from an EMBL/GenBank/DDBJ whole genome shotgun (WGS) entry which is preliminary data.</text>
</comment>
<evidence type="ECO:0000313" key="1">
    <source>
        <dbReference type="EMBL" id="KAJ0043982.1"/>
    </source>
</evidence>
<reference evidence="2" key="1">
    <citation type="journal article" date="2023" name="G3 (Bethesda)">
        <title>Genome assembly and association tests identify interacting loci associated with vigor, precocity, and sex in interspecific pistachio rootstocks.</title>
        <authorList>
            <person name="Palmer W."/>
            <person name="Jacygrad E."/>
            <person name="Sagayaradj S."/>
            <person name="Cavanaugh K."/>
            <person name="Han R."/>
            <person name="Bertier L."/>
            <person name="Beede B."/>
            <person name="Kafkas S."/>
            <person name="Golino D."/>
            <person name="Preece J."/>
            <person name="Michelmore R."/>
        </authorList>
    </citation>
    <scope>NUCLEOTIDE SEQUENCE [LARGE SCALE GENOMIC DNA]</scope>
</reference>
<keyword evidence="2" id="KW-1185">Reference proteome</keyword>
<name>A0ACC0Z2N4_9ROSI</name>